<dbReference type="Proteomes" id="UP000192738">
    <property type="component" value="Unassembled WGS sequence"/>
</dbReference>
<dbReference type="SUPFAM" id="SSF52218">
    <property type="entry name" value="Flavoproteins"/>
    <property type="match status" value="1"/>
</dbReference>
<dbReference type="AlphaFoldDB" id="A0A1W2ECN7"/>
<dbReference type="InterPro" id="IPR047964">
    <property type="entry name" value="EFR1-like"/>
</dbReference>
<keyword evidence="4" id="KW-0408">Iron</keyword>
<keyword evidence="2" id="KW-0004">4Fe-4S</keyword>
<dbReference type="OrthoDB" id="1683619at2"/>
<organism evidence="7 8">
    <name type="scientific">Sporomusa malonica</name>
    <dbReference type="NCBI Taxonomy" id="112901"/>
    <lineage>
        <taxon>Bacteria</taxon>
        <taxon>Bacillati</taxon>
        <taxon>Bacillota</taxon>
        <taxon>Negativicutes</taxon>
        <taxon>Selenomonadales</taxon>
        <taxon>Sporomusaceae</taxon>
        <taxon>Sporomusa</taxon>
    </lineage>
</organism>
<dbReference type="InterPro" id="IPR017900">
    <property type="entry name" value="4Fe4S_Fe_S_CS"/>
</dbReference>
<evidence type="ECO:0000313" key="8">
    <source>
        <dbReference type="Proteomes" id="UP000192738"/>
    </source>
</evidence>
<comment type="function">
    <text evidence="1">Ferredoxins are iron-sulfur proteins that transfer electrons in a wide variety of metabolic reactions.</text>
</comment>
<feature type="domain" description="4Fe-4S ferredoxin-type" evidence="6">
    <location>
        <begin position="214"/>
        <end position="243"/>
    </location>
</feature>
<dbReference type="PANTHER" id="PTHR24960">
    <property type="entry name" value="PHOTOSYSTEM I IRON-SULFUR CENTER-RELATED"/>
    <property type="match status" value="1"/>
</dbReference>
<evidence type="ECO:0000256" key="4">
    <source>
        <dbReference type="ARBA" id="ARBA00023004"/>
    </source>
</evidence>
<evidence type="ECO:0000259" key="6">
    <source>
        <dbReference type="PROSITE" id="PS51379"/>
    </source>
</evidence>
<dbReference type="InterPro" id="IPR050157">
    <property type="entry name" value="PSI_iron-sulfur_center"/>
</dbReference>
<proteinExistence type="predicted"/>
<dbReference type="Pfam" id="PF13187">
    <property type="entry name" value="Fer4_9"/>
    <property type="match status" value="1"/>
</dbReference>
<feature type="domain" description="4Fe-4S ferredoxin-type" evidence="6">
    <location>
        <begin position="186"/>
        <end position="211"/>
    </location>
</feature>
<evidence type="ECO:0000256" key="5">
    <source>
        <dbReference type="ARBA" id="ARBA00023014"/>
    </source>
</evidence>
<gene>
    <name evidence="7" type="ORF">SAMN04488500_12325</name>
</gene>
<keyword evidence="5" id="KW-0411">Iron-sulfur</keyword>
<dbReference type="PROSITE" id="PS00198">
    <property type="entry name" value="4FE4S_FER_1"/>
    <property type="match status" value="1"/>
</dbReference>
<dbReference type="NCBIfam" id="NF038196">
    <property type="entry name" value="ferrodoxin_EFR1"/>
    <property type="match status" value="1"/>
</dbReference>
<dbReference type="InterPro" id="IPR017896">
    <property type="entry name" value="4Fe4S_Fe-S-bd"/>
</dbReference>
<dbReference type="EMBL" id="FWXI01000023">
    <property type="protein sequence ID" value="SMD07479.1"/>
    <property type="molecule type" value="Genomic_DNA"/>
</dbReference>
<dbReference type="Gene3D" id="3.30.70.20">
    <property type="match status" value="1"/>
</dbReference>
<keyword evidence="3" id="KW-0479">Metal-binding</keyword>
<keyword evidence="8" id="KW-1185">Reference proteome</keyword>
<dbReference type="RefSeq" id="WP_084577760.1">
    <property type="nucleotide sequence ID" value="NZ_CP155572.1"/>
</dbReference>
<dbReference type="PANTHER" id="PTHR24960:SF80">
    <property type="entry name" value="FERREDOXIN"/>
    <property type="match status" value="1"/>
</dbReference>
<dbReference type="GO" id="GO:0046872">
    <property type="term" value="F:metal ion binding"/>
    <property type="evidence" value="ECO:0007669"/>
    <property type="project" value="UniProtKB-KW"/>
</dbReference>
<sequence>MKIQSMKLVCFSPTGTTKTIIQGIARGINQSTVELIDITKPDARKQQLQTSENELLVVAVPVYMGRVPALLIEWLHAIKACNTPAVCVVVYGNRVYDDALLELKEILIKRGCIPIACAAYIGEHSFSSSETPIAEARPDASDLNQAELFGRKIKEKLLSVSSVEQFSDINIPGNYPYGGITKLWSVDFIAISNECTQCGICAEGCPVGAIDSENSNLIDKEKCITCCACIKNCPQNARTMKPGLVKDASMRLNKLYKERKEPVFFF</sequence>
<reference evidence="7 8" key="1">
    <citation type="submission" date="2017-04" db="EMBL/GenBank/DDBJ databases">
        <authorList>
            <person name="Afonso C.L."/>
            <person name="Miller P.J."/>
            <person name="Scott M.A."/>
            <person name="Spackman E."/>
            <person name="Goraichik I."/>
            <person name="Dimitrov K.M."/>
            <person name="Suarez D.L."/>
            <person name="Swayne D.E."/>
        </authorList>
    </citation>
    <scope>NUCLEOTIDE SEQUENCE [LARGE SCALE GENOMIC DNA]</scope>
    <source>
        <strain evidence="7 8">DSM 5090</strain>
    </source>
</reference>
<evidence type="ECO:0000256" key="2">
    <source>
        <dbReference type="ARBA" id="ARBA00022485"/>
    </source>
</evidence>
<protein>
    <submittedName>
        <fullName evidence="7">4Fe-4S binding domain-containing protein</fullName>
    </submittedName>
</protein>
<accession>A0A1W2ECN7</accession>
<evidence type="ECO:0000256" key="1">
    <source>
        <dbReference type="ARBA" id="ARBA00003532"/>
    </source>
</evidence>
<dbReference type="STRING" id="112901.SAMN04488500_12325"/>
<dbReference type="InterPro" id="IPR029039">
    <property type="entry name" value="Flavoprotein-like_sf"/>
</dbReference>
<dbReference type="SUPFAM" id="SSF54862">
    <property type="entry name" value="4Fe-4S ferredoxins"/>
    <property type="match status" value="1"/>
</dbReference>
<evidence type="ECO:0000313" key="7">
    <source>
        <dbReference type="EMBL" id="SMD07479.1"/>
    </source>
</evidence>
<dbReference type="GO" id="GO:0051539">
    <property type="term" value="F:4 iron, 4 sulfur cluster binding"/>
    <property type="evidence" value="ECO:0007669"/>
    <property type="project" value="UniProtKB-KW"/>
</dbReference>
<dbReference type="PROSITE" id="PS51379">
    <property type="entry name" value="4FE4S_FER_2"/>
    <property type="match status" value="2"/>
</dbReference>
<dbReference type="Gene3D" id="3.40.50.360">
    <property type="match status" value="1"/>
</dbReference>
<name>A0A1W2ECN7_9FIRM</name>
<evidence type="ECO:0000256" key="3">
    <source>
        <dbReference type="ARBA" id="ARBA00022723"/>
    </source>
</evidence>